<evidence type="ECO:0000256" key="6">
    <source>
        <dbReference type="ARBA" id="ARBA00023136"/>
    </source>
</evidence>
<dbReference type="PROSITE" id="PS50928">
    <property type="entry name" value="ABC_TM1"/>
    <property type="match status" value="1"/>
</dbReference>
<keyword evidence="5 7" id="KW-1133">Transmembrane helix</keyword>
<evidence type="ECO:0000313" key="10">
    <source>
        <dbReference type="Proteomes" id="UP000647172"/>
    </source>
</evidence>
<evidence type="ECO:0000256" key="7">
    <source>
        <dbReference type="RuleBase" id="RU363032"/>
    </source>
</evidence>
<keyword evidence="3" id="KW-1003">Cell membrane</keyword>
<comment type="similarity">
    <text evidence="7">Belongs to the binding-protein-dependent transport system permease family.</text>
</comment>
<dbReference type="Gene3D" id="1.10.3720.10">
    <property type="entry name" value="MetI-like"/>
    <property type="match status" value="1"/>
</dbReference>
<evidence type="ECO:0000256" key="5">
    <source>
        <dbReference type="ARBA" id="ARBA00022989"/>
    </source>
</evidence>
<dbReference type="CDD" id="cd06261">
    <property type="entry name" value="TM_PBP2"/>
    <property type="match status" value="1"/>
</dbReference>
<dbReference type="AlphaFoldDB" id="A0A919JQI7"/>
<dbReference type="InterPro" id="IPR045621">
    <property type="entry name" value="BPD_transp_1_N"/>
</dbReference>
<dbReference type="SUPFAM" id="SSF161098">
    <property type="entry name" value="MetI-like"/>
    <property type="match status" value="1"/>
</dbReference>
<keyword evidence="4 7" id="KW-0812">Transmembrane</keyword>
<dbReference type="RefSeq" id="WP_239130953.1">
    <property type="nucleotide sequence ID" value="NZ_BAAAYJ010000071.1"/>
</dbReference>
<dbReference type="PANTHER" id="PTHR43163:SF6">
    <property type="entry name" value="DIPEPTIDE TRANSPORT SYSTEM PERMEASE PROTEIN DPPB-RELATED"/>
    <property type="match status" value="1"/>
</dbReference>
<reference evidence="9" key="1">
    <citation type="submission" date="2021-01" db="EMBL/GenBank/DDBJ databases">
        <title>Whole genome shotgun sequence of Actinoplanes nipponensis NBRC 14063.</title>
        <authorList>
            <person name="Komaki H."/>
            <person name="Tamura T."/>
        </authorList>
    </citation>
    <scope>NUCLEOTIDE SEQUENCE</scope>
    <source>
        <strain evidence="9">NBRC 14063</strain>
    </source>
</reference>
<feature type="transmembrane region" description="Helical" evidence="7">
    <location>
        <begin position="152"/>
        <end position="175"/>
    </location>
</feature>
<comment type="caution">
    <text evidence="9">The sequence shown here is derived from an EMBL/GenBank/DDBJ whole genome shotgun (WGS) entry which is preliminary data.</text>
</comment>
<sequence length="332" mass="35027">MSGSPAAFVLRRTGRGLLTLAAVSVVTFLMFFAVPRDPAAAMCPKNCDAARLEQIRAQWGLSDPVAVQYAHYVRGVVAGRDLGRAQGGYCPAPCLGYSYVNGEPVIDALARALPVTMSIVLPAAVLWLALGIGLGVAAAARHGSPVDRMIGGFSLAGLALPLYLLGSMFLLLFVYQLGVLPYPHYTALTESPLAWASGLVLPWCTLALLFSAGYIRLTRAQVREAMSADFVRTALAKGLAHRRVVRRHALRPALVPLVTAAGLDVGAALGGTVITEVTFGLYGLGQVTLDAVREDDLPMLMGAVLVAALVVVAANIVVDGLYARIDPRVRAR</sequence>
<protein>
    <submittedName>
        <fullName evidence="9">ABC transporter permease</fullName>
    </submittedName>
</protein>
<evidence type="ECO:0000256" key="4">
    <source>
        <dbReference type="ARBA" id="ARBA00022692"/>
    </source>
</evidence>
<keyword evidence="10" id="KW-1185">Reference proteome</keyword>
<keyword evidence="2 7" id="KW-0813">Transport</keyword>
<dbReference type="EMBL" id="BOMQ01000085">
    <property type="protein sequence ID" value="GIE53490.1"/>
    <property type="molecule type" value="Genomic_DNA"/>
</dbReference>
<dbReference type="InterPro" id="IPR000515">
    <property type="entry name" value="MetI-like"/>
</dbReference>
<dbReference type="GO" id="GO:0071916">
    <property type="term" value="F:dipeptide transmembrane transporter activity"/>
    <property type="evidence" value="ECO:0007669"/>
    <property type="project" value="TreeGrafter"/>
</dbReference>
<name>A0A919JQI7_9ACTN</name>
<evidence type="ECO:0000256" key="3">
    <source>
        <dbReference type="ARBA" id="ARBA00022475"/>
    </source>
</evidence>
<feature type="transmembrane region" description="Helical" evidence="7">
    <location>
        <begin position="195"/>
        <end position="217"/>
    </location>
</feature>
<evidence type="ECO:0000256" key="2">
    <source>
        <dbReference type="ARBA" id="ARBA00022448"/>
    </source>
</evidence>
<organism evidence="9 10">
    <name type="scientific">Actinoplanes nipponensis</name>
    <dbReference type="NCBI Taxonomy" id="135950"/>
    <lineage>
        <taxon>Bacteria</taxon>
        <taxon>Bacillati</taxon>
        <taxon>Actinomycetota</taxon>
        <taxon>Actinomycetes</taxon>
        <taxon>Micromonosporales</taxon>
        <taxon>Micromonosporaceae</taxon>
        <taxon>Actinoplanes</taxon>
    </lineage>
</organism>
<feature type="transmembrane region" description="Helical" evidence="7">
    <location>
        <begin position="299"/>
        <end position="322"/>
    </location>
</feature>
<evidence type="ECO:0000256" key="1">
    <source>
        <dbReference type="ARBA" id="ARBA00004651"/>
    </source>
</evidence>
<dbReference type="PANTHER" id="PTHR43163">
    <property type="entry name" value="DIPEPTIDE TRANSPORT SYSTEM PERMEASE PROTEIN DPPB-RELATED"/>
    <property type="match status" value="1"/>
</dbReference>
<feature type="transmembrane region" description="Helical" evidence="7">
    <location>
        <begin position="119"/>
        <end position="140"/>
    </location>
</feature>
<dbReference type="InterPro" id="IPR035906">
    <property type="entry name" value="MetI-like_sf"/>
</dbReference>
<accession>A0A919JQI7</accession>
<feature type="domain" description="ABC transmembrane type-1" evidence="8">
    <location>
        <begin position="113"/>
        <end position="322"/>
    </location>
</feature>
<feature type="transmembrane region" description="Helical" evidence="7">
    <location>
        <begin position="253"/>
        <end position="279"/>
    </location>
</feature>
<gene>
    <name evidence="9" type="ORF">Ani05nite_70240</name>
</gene>
<dbReference type="Proteomes" id="UP000647172">
    <property type="component" value="Unassembled WGS sequence"/>
</dbReference>
<dbReference type="Pfam" id="PF00528">
    <property type="entry name" value="BPD_transp_1"/>
    <property type="match status" value="1"/>
</dbReference>
<dbReference type="GO" id="GO:0005886">
    <property type="term" value="C:plasma membrane"/>
    <property type="evidence" value="ECO:0007669"/>
    <property type="project" value="UniProtKB-SubCell"/>
</dbReference>
<comment type="subcellular location">
    <subcellularLocation>
        <location evidence="1 7">Cell membrane</location>
        <topology evidence="1 7">Multi-pass membrane protein</topology>
    </subcellularLocation>
</comment>
<evidence type="ECO:0000259" key="8">
    <source>
        <dbReference type="PROSITE" id="PS50928"/>
    </source>
</evidence>
<evidence type="ECO:0000313" key="9">
    <source>
        <dbReference type="EMBL" id="GIE53490.1"/>
    </source>
</evidence>
<feature type="transmembrane region" description="Helical" evidence="7">
    <location>
        <begin position="16"/>
        <end position="34"/>
    </location>
</feature>
<proteinExistence type="inferred from homology"/>
<keyword evidence="6 7" id="KW-0472">Membrane</keyword>
<dbReference type="Pfam" id="PF19300">
    <property type="entry name" value="BPD_transp_1_N"/>
    <property type="match status" value="1"/>
</dbReference>